<organism evidence="2 3">
    <name type="scientific">Heterodermia speciosa</name>
    <dbReference type="NCBI Taxonomy" id="116794"/>
    <lineage>
        <taxon>Eukaryota</taxon>
        <taxon>Fungi</taxon>
        <taxon>Dikarya</taxon>
        <taxon>Ascomycota</taxon>
        <taxon>Pezizomycotina</taxon>
        <taxon>Lecanoromycetes</taxon>
        <taxon>OSLEUM clade</taxon>
        <taxon>Lecanoromycetidae</taxon>
        <taxon>Caliciales</taxon>
        <taxon>Physciaceae</taxon>
        <taxon>Heterodermia</taxon>
    </lineage>
</organism>
<name>A0A8H3J244_9LECA</name>
<keyword evidence="1" id="KW-0732">Signal</keyword>
<gene>
    <name evidence="2" type="ORF">HETSPECPRED_001557</name>
</gene>
<proteinExistence type="predicted"/>
<evidence type="ECO:0000313" key="3">
    <source>
        <dbReference type="Proteomes" id="UP000664521"/>
    </source>
</evidence>
<keyword evidence="3" id="KW-1185">Reference proteome</keyword>
<feature type="chain" id="PRO_5034426165" evidence="1">
    <location>
        <begin position="23"/>
        <end position="124"/>
    </location>
</feature>
<accession>A0A8H3J244</accession>
<evidence type="ECO:0000313" key="2">
    <source>
        <dbReference type="EMBL" id="CAF9939340.1"/>
    </source>
</evidence>
<sequence>MQFSNILQAVLLLGATPALVHAANCNPGANNWGVTTSQYQQAASAICNGGTDVETFFGSVGGGTGRYVKSWFTGSQGSRSQCWNAFNNIISQCTQSQNRDGGSWDWSYNGDQQHYGLQSYYRKM</sequence>
<dbReference type="Proteomes" id="UP000664521">
    <property type="component" value="Unassembled WGS sequence"/>
</dbReference>
<dbReference type="AlphaFoldDB" id="A0A8H3J244"/>
<dbReference type="EMBL" id="CAJPDS010000129">
    <property type="protein sequence ID" value="CAF9939340.1"/>
    <property type="molecule type" value="Genomic_DNA"/>
</dbReference>
<feature type="signal peptide" evidence="1">
    <location>
        <begin position="1"/>
        <end position="22"/>
    </location>
</feature>
<protein>
    <submittedName>
        <fullName evidence="2">Uncharacterized protein</fullName>
    </submittedName>
</protein>
<dbReference type="OrthoDB" id="4216327at2759"/>
<reference evidence="2" key="1">
    <citation type="submission" date="2021-03" db="EMBL/GenBank/DDBJ databases">
        <authorList>
            <person name="Tagirdzhanova G."/>
        </authorList>
    </citation>
    <scope>NUCLEOTIDE SEQUENCE</scope>
</reference>
<comment type="caution">
    <text evidence="2">The sequence shown here is derived from an EMBL/GenBank/DDBJ whole genome shotgun (WGS) entry which is preliminary data.</text>
</comment>
<evidence type="ECO:0000256" key="1">
    <source>
        <dbReference type="SAM" id="SignalP"/>
    </source>
</evidence>